<evidence type="ECO:0000256" key="1">
    <source>
        <dbReference type="ARBA" id="ARBA00006479"/>
    </source>
</evidence>
<dbReference type="Proteomes" id="UP000244450">
    <property type="component" value="Unassembled WGS sequence"/>
</dbReference>
<dbReference type="InterPro" id="IPR043129">
    <property type="entry name" value="ATPase_NBD"/>
</dbReference>
<keyword evidence="3" id="KW-1185">Reference proteome</keyword>
<dbReference type="Pfam" id="PF00480">
    <property type="entry name" value="ROK"/>
    <property type="match status" value="1"/>
</dbReference>
<dbReference type="SUPFAM" id="SSF53067">
    <property type="entry name" value="Actin-like ATPase domain"/>
    <property type="match status" value="1"/>
</dbReference>
<keyword evidence="2" id="KW-0418">Kinase</keyword>
<gene>
    <name evidence="2" type="ORF">DCC81_08950</name>
</gene>
<dbReference type="InterPro" id="IPR049874">
    <property type="entry name" value="ROK_cs"/>
</dbReference>
<dbReference type="PANTHER" id="PTHR18964:SF149">
    <property type="entry name" value="BIFUNCTIONAL UDP-N-ACETYLGLUCOSAMINE 2-EPIMERASE_N-ACETYLMANNOSAMINE KINASE"/>
    <property type="match status" value="1"/>
</dbReference>
<sequence length="330" mass="35361">MSQQLAVGIDIGGTNTVFGIVDRRGNILYDGRMSTKAHGDITSFLNELKERLDVLIEKVGGKDNIRGIGVGAPNGNYYTGTIDYAPNLRWKGIIPLANLLQDYFDLPAVLTNDANAAAIGEMTYGAARGMKDFITITLGTGVGSGIVANGQLIYGHDGFAGELGHCIVIPGGRVHAGTGMRGSLEAYASATGVALTALEFLDQRPDQESIIRQTPRDQVDSKVVFEAARQGDPLAMEVYEYTGMVLGAALANFVMFSSPEAIILFGGLTKAGDMIMKPVRHHMEINLLPIFQNKVKLVFSELKESDAAILGASALAWEMKTDQKAEAHLE</sequence>
<proteinExistence type="inferred from homology"/>
<dbReference type="GO" id="GO:0016301">
    <property type="term" value="F:kinase activity"/>
    <property type="evidence" value="ECO:0007669"/>
    <property type="project" value="UniProtKB-KW"/>
</dbReference>
<protein>
    <submittedName>
        <fullName evidence="2">Glucokinase</fullName>
    </submittedName>
</protein>
<name>A0A2T7BPF5_9BACT</name>
<comment type="similarity">
    <text evidence="1">Belongs to the ROK (NagC/XylR) family.</text>
</comment>
<dbReference type="InterPro" id="IPR000600">
    <property type="entry name" value="ROK"/>
</dbReference>
<keyword evidence="2" id="KW-0808">Transferase</keyword>
<dbReference type="OrthoDB" id="9810372at2"/>
<dbReference type="RefSeq" id="WP_108686195.1">
    <property type="nucleotide sequence ID" value="NZ_QCYK01000001.1"/>
</dbReference>
<dbReference type="PROSITE" id="PS01125">
    <property type="entry name" value="ROK"/>
    <property type="match status" value="1"/>
</dbReference>
<dbReference type="Gene3D" id="3.30.420.40">
    <property type="match status" value="2"/>
</dbReference>
<dbReference type="PANTHER" id="PTHR18964">
    <property type="entry name" value="ROK (REPRESSOR, ORF, KINASE) FAMILY"/>
    <property type="match status" value="1"/>
</dbReference>
<dbReference type="EMBL" id="QCYK01000001">
    <property type="protein sequence ID" value="PUZ29558.1"/>
    <property type="molecule type" value="Genomic_DNA"/>
</dbReference>
<comment type="caution">
    <text evidence="2">The sequence shown here is derived from an EMBL/GenBank/DDBJ whole genome shotgun (WGS) entry which is preliminary data.</text>
</comment>
<accession>A0A2T7BPF5</accession>
<dbReference type="AlphaFoldDB" id="A0A2T7BPF5"/>
<reference evidence="2 3" key="1">
    <citation type="submission" date="2018-04" db="EMBL/GenBank/DDBJ databases">
        <title>Chitinophaga fuyangensis sp. nov., isolated from soil in a chemical factory.</title>
        <authorList>
            <person name="Chen K."/>
        </authorList>
    </citation>
    <scope>NUCLEOTIDE SEQUENCE [LARGE SCALE GENOMIC DNA]</scope>
    <source>
        <strain evidence="2 3">LY-1</strain>
    </source>
</reference>
<evidence type="ECO:0000313" key="2">
    <source>
        <dbReference type="EMBL" id="PUZ29558.1"/>
    </source>
</evidence>
<evidence type="ECO:0000313" key="3">
    <source>
        <dbReference type="Proteomes" id="UP000244450"/>
    </source>
</evidence>
<organism evidence="2 3">
    <name type="scientific">Chitinophaga parva</name>
    <dbReference type="NCBI Taxonomy" id="2169414"/>
    <lineage>
        <taxon>Bacteria</taxon>
        <taxon>Pseudomonadati</taxon>
        <taxon>Bacteroidota</taxon>
        <taxon>Chitinophagia</taxon>
        <taxon>Chitinophagales</taxon>
        <taxon>Chitinophagaceae</taxon>
        <taxon>Chitinophaga</taxon>
    </lineage>
</organism>